<sequence length="165" mass="17670">MTEETDTDDPVMDRITAAIEQGHAGDPTGARAGLEALWEEVGADGDPFHRVVLAHFAADVQDDPASELAWDERALAAAEEVTDERAQQYHASLAVAGFYPSLHLNLADVHRRLGDLDAARRHVAAARERLPDLPDDGYGAMIRAGFERVSALVEAGDTAAASVET</sequence>
<dbReference type="InterPro" id="IPR011990">
    <property type="entry name" value="TPR-like_helical_dom_sf"/>
</dbReference>
<proteinExistence type="predicted"/>
<dbReference type="Gene3D" id="1.25.40.10">
    <property type="entry name" value="Tetratricopeptide repeat domain"/>
    <property type="match status" value="1"/>
</dbReference>
<dbReference type="RefSeq" id="WP_274231585.1">
    <property type="nucleotide sequence ID" value="NZ_BAABHQ010000016.1"/>
</dbReference>
<dbReference type="EMBL" id="BAABHQ010000016">
    <property type="protein sequence ID" value="GAA4888093.1"/>
    <property type="molecule type" value="Genomic_DNA"/>
</dbReference>
<comment type="caution">
    <text evidence="1">The sequence shown here is derived from an EMBL/GenBank/DDBJ whole genome shotgun (WGS) entry which is preliminary data.</text>
</comment>
<reference evidence="2" key="1">
    <citation type="journal article" date="2019" name="Int. J. Syst. Evol. Microbiol.">
        <title>The Global Catalogue of Microorganisms (GCM) 10K type strain sequencing project: providing services to taxonomists for standard genome sequencing and annotation.</title>
        <authorList>
            <consortium name="The Broad Institute Genomics Platform"/>
            <consortium name="The Broad Institute Genome Sequencing Center for Infectious Disease"/>
            <person name="Wu L."/>
            <person name="Ma J."/>
        </authorList>
    </citation>
    <scope>NUCLEOTIDE SEQUENCE [LARGE SCALE GENOMIC DNA]</scope>
    <source>
        <strain evidence="2">JCM 17983</strain>
    </source>
</reference>
<evidence type="ECO:0008006" key="3">
    <source>
        <dbReference type="Google" id="ProtNLM"/>
    </source>
</evidence>
<keyword evidence="2" id="KW-1185">Reference proteome</keyword>
<name>A0ABP9EVI4_9PSEU</name>
<organism evidence="1 2">
    <name type="scientific">Actinomycetospora straminea</name>
    <dbReference type="NCBI Taxonomy" id="663607"/>
    <lineage>
        <taxon>Bacteria</taxon>
        <taxon>Bacillati</taxon>
        <taxon>Actinomycetota</taxon>
        <taxon>Actinomycetes</taxon>
        <taxon>Pseudonocardiales</taxon>
        <taxon>Pseudonocardiaceae</taxon>
        <taxon>Actinomycetospora</taxon>
    </lineage>
</organism>
<gene>
    <name evidence="1" type="ORF">GCM10023203_46360</name>
</gene>
<accession>A0ABP9EVI4</accession>
<evidence type="ECO:0000313" key="2">
    <source>
        <dbReference type="Proteomes" id="UP001500457"/>
    </source>
</evidence>
<evidence type="ECO:0000313" key="1">
    <source>
        <dbReference type="EMBL" id="GAA4888093.1"/>
    </source>
</evidence>
<dbReference type="Proteomes" id="UP001500457">
    <property type="component" value="Unassembled WGS sequence"/>
</dbReference>
<protein>
    <recommendedName>
        <fullName evidence="3">Tetratricopeptide repeat protein</fullName>
    </recommendedName>
</protein>
<dbReference type="SUPFAM" id="SSF48452">
    <property type="entry name" value="TPR-like"/>
    <property type="match status" value="1"/>
</dbReference>